<dbReference type="EMBL" id="KV878903">
    <property type="protein sequence ID" value="OJJ82104.1"/>
    <property type="molecule type" value="Genomic_DNA"/>
</dbReference>
<evidence type="ECO:0000256" key="2">
    <source>
        <dbReference type="SAM" id="MobiDB-lite"/>
    </source>
</evidence>
<comment type="similarity">
    <text evidence="1">Belongs to the PPP4R2 family.</text>
</comment>
<proteinExistence type="inferred from homology"/>
<dbReference type="AlphaFoldDB" id="A0A1L9VDX5"/>
<dbReference type="Proteomes" id="UP000184300">
    <property type="component" value="Unassembled WGS sequence"/>
</dbReference>
<protein>
    <recommendedName>
        <fullName evidence="5">Protein phosphatase 4 core regulatory subunit R2</fullName>
    </recommendedName>
</protein>
<feature type="region of interest" description="Disordered" evidence="2">
    <location>
        <begin position="194"/>
        <end position="215"/>
    </location>
</feature>
<accession>A0A1L9VDX5</accession>
<feature type="compositionally biased region" description="Pro residues" evidence="2">
    <location>
        <begin position="46"/>
        <end position="63"/>
    </location>
</feature>
<evidence type="ECO:0008006" key="5">
    <source>
        <dbReference type="Google" id="ProtNLM"/>
    </source>
</evidence>
<dbReference type="PANTHER" id="PTHR16487:SF0">
    <property type="entry name" value="PROTEIN PHOSPHATASE 4 REGULATORY SUBUNIT 2-RELATED"/>
    <property type="match status" value="1"/>
</dbReference>
<keyword evidence="4" id="KW-1185">Reference proteome</keyword>
<evidence type="ECO:0000256" key="1">
    <source>
        <dbReference type="ARBA" id="ARBA00009207"/>
    </source>
</evidence>
<dbReference type="GO" id="GO:0019888">
    <property type="term" value="F:protein phosphatase regulator activity"/>
    <property type="evidence" value="ECO:0007669"/>
    <property type="project" value="InterPro"/>
</dbReference>
<dbReference type="GO" id="GO:0030289">
    <property type="term" value="C:protein phosphatase 4 complex"/>
    <property type="evidence" value="ECO:0007669"/>
    <property type="project" value="InterPro"/>
</dbReference>
<evidence type="ECO:0000313" key="3">
    <source>
        <dbReference type="EMBL" id="OJJ82104.1"/>
    </source>
</evidence>
<evidence type="ECO:0000313" key="4">
    <source>
        <dbReference type="Proteomes" id="UP000184300"/>
    </source>
</evidence>
<feature type="compositionally biased region" description="Basic and acidic residues" evidence="2">
    <location>
        <begin position="367"/>
        <end position="406"/>
    </location>
</feature>
<dbReference type="OrthoDB" id="341898at2759"/>
<reference evidence="4" key="1">
    <citation type="journal article" date="2017" name="Genome Biol.">
        <title>Comparative genomics reveals high biological diversity and specific adaptations in the industrially and medically important fungal genus Aspergillus.</title>
        <authorList>
            <person name="de Vries R.P."/>
            <person name="Riley R."/>
            <person name="Wiebenga A."/>
            <person name="Aguilar-Osorio G."/>
            <person name="Amillis S."/>
            <person name="Uchima C.A."/>
            <person name="Anderluh G."/>
            <person name="Asadollahi M."/>
            <person name="Askin M."/>
            <person name="Barry K."/>
            <person name="Battaglia E."/>
            <person name="Bayram O."/>
            <person name="Benocci T."/>
            <person name="Braus-Stromeyer S.A."/>
            <person name="Caldana C."/>
            <person name="Canovas D."/>
            <person name="Cerqueira G.C."/>
            <person name="Chen F."/>
            <person name="Chen W."/>
            <person name="Choi C."/>
            <person name="Clum A."/>
            <person name="Dos Santos R.A."/>
            <person name="Damasio A.R."/>
            <person name="Diallinas G."/>
            <person name="Emri T."/>
            <person name="Fekete E."/>
            <person name="Flipphi M."/>
            <person name="Freyberg S."/>
            <person name="Gallo A."/>
            <person name="Gournas C."/>
            <person name="Habgood R."/>
            <person name="Hainaut M."/>
            <person name="Harispe M.L."/>
            <person name="Henrissat B."/>
            <person name="Hilden K.S."/>
            <person name="Hope R."/>
            <person name="Hossain A."/>
            <person name="Karabika E."/>
            <person name="Karaffa L."/>
            <person name="Karanyi Z."/>
            <person name="Krasevec N."/>
            <person name="Kuo A."/>
            <person name="Kusch H."/>
            <person name="LaButti K."/>
            <person name="Lagendijk E.L."/>
            <person name="Lapidus A."/>
            <person name="Levasseur A."/>
            <person name="Lindquist E."/>
            <person name="Lipzen A."/>
            <person name="Logrieco A.F."/>
            <person name="MacCabe A."/>
            <person name="Maekelae M.R."/>
            <person name="Malavazi I."/>
            <person name="Melin P."/>
            <person name="Meyer V."/>
            <person name="Mielnichuk N."/>
            <person name="Miskei M."/>
            <person name="Molnar A.P."/>
            <person name="Mule G."/>
            <person name="Ngan C.Y."/>
            <person name="Orejas M."/>
            <person name="Orosz E."/>
            <person name="Ouedraogo J.P."/>
            <person name="Overkamp K.M."/>
            <person name="Park H.-S."/>
            <person name="Perrone G."/>
            <person name="Piumi F."/>
            <person name="Punt P.J."/>
            <person name="Ram A.F."/>
            <person name="Ramon A."/>
            <person name="Rauscher S."/>
            <person name="Record E."/>
            <person name="Riano-Pachon D.M."/>
            <person name="Robert V."/>
            <person name="Roehrig J."/>
            <person name="Ruller R."/>
            <person name="Salamov A."/>
            <person name="Salih N.S."/>
            <person name="Samson R.A."/>
            <person name="Sandor E."/>
            <person name="Sanguinetti M."/>
            <person name="Schuetze T."/>
            <person name="Sepcic K."/>
            <person name="Shelest E."/>
            <person name="Sherlock G."/>
            <person name="Sophianopoulou V."/>
            <person name="Squina F.M."/>
            <person name="Sun H."/>
            <person name="Susca A."/>
            <person name="Todd R.B."/>
            <person name="Tsang A."/>
            <person name="Unkles S.E."/>
            <person name="van de Wiele N."/>
            <person name="van Rossen-Uffink D."/>
            <person name="Oliveira J.V."/>
            <person name="Vesth T.C."/>
            <person name="Visser J."/>
            <person name="Yu J.-H."/>
            <person name="Zhou M."/>
            <person name="Andersen M.R."/>
            <person name="Archer D.B."/>
            <person name="Baker S.E."/>
            <person name="Benoit I."/>
            <person name="Brakhage A.A."/>
            <person name="Braus G.H."/>
            <person name="Fischer R."/>
            <person name="Frisvad J.C."/>
            <person name="Goldman G.H."/>
            <person name="Houbraken J."/>
            <person name="Oakley B."/>
            <person name="Pocsi I."/>
            <person name="Scazzocchio C."/>
            <person name="Seiboth B."/>
            <person name="vanKuyk P.A."/>
            <person name="Wortman J."/>
            <person name="Dyer P.S."/>
            <person name="Grigoriev I.V."/>
        </authorList>
    </citation>
    <scope>NUCLEOTIDE SEQUENCE [LARGE SCALE GENOMIC DNA]</scope>
    <source>
        <strain evidence="4">CBS 516.65</strain>
    </source>
</reference>
<feature type="compositionally biased region" description="Low complexity" evidence="2">
    <location>
        <begin position="262"/>
        <end position="295"/>
    </location>
</feature>
<feature type="region of interest" description="Disordered" evidence="2">
    <location>
        <begin position="46"/>
        <end position="122"/>
    </location>
</feature>
<dbReference type="STRING" id="1160497.A0A1L9VDX5"/>
<dbReference type="Pfam" id="PF09184">
    <property type="entry name" value="PPP4R2"/>
    <property type="match status" value="1"/>
</dbReference>
<name>A0A1L9VDX5_ASPGL</name>
<dbReference type="VEuPathDB" id="FungiDB:ASPGLDRAFT_568884"/>
<feature type="compositionally biased region" description="Polar residues" evidence="2">
    <location>
        <begin position="109"/>
        <end position="121"/>
    </location>
</feature>
<dbReference type="GeneID" id="34464480"/>
<dbReference type="RefSeq" id="XP_022398802.1">
    <property type="nucleotide sequence ID" value="XM_022548219.1"/>
</dbReference>
<sequence>MSLDEESLQTVAKGGLMESEKWAGLVEPLVERLEYIVYNVFPMPKMPPEPAPSSIPHQLPPSADPSSQDSSIPSSSNKENNIPDLQTPPRPTATSAAPATSPMSERVPDSQSQSFAGLTNESLPSPLASLLDSIKSTLRSLFSSKPPHTIQRLSELILHPNAHYRTLPAYLRAVDRVVSVTSSAEIFPLQVQASTSQPNGVTNGGGSSGLLFDHVPGSDESLGGALLTPIPWLNAASFEEETGEPVAGGTESISITVHHEVQQSSQAPQGEQQQQSQPQDEIETTTISQETTFPTHTTTSAIGNEALGGTGSPPPADSEEVPHARGPPVVGVEDMGLQDGKGVEMPLSNVDGAGDAPPGDNATKQPAQEKDDENRKQDHPSESPEGGKRDGDGDISLDDAKEKNENESTTGSSEKEQSEPEPAKS</sequence>
<dbReference type="InterPro" id="IPR015267">
    <property type="entry name" value="PPP4R2"/>
</dbReference>
<dbReference type="GO" id="GO:0005737">
    <property type="term" value="C:cytoplasm"/>
    <property type="evidence" value="ECO:0007669"/>
    <property type="project" value="TreeGrafter"/>
</dbReference>
<organism evidence="3 4">
    <name type="scientific">Aspergillus glaucus CBS 516.65</name>
    <dbReference type="NCBI Taxonomy" id="1160497"/>
    <lineage>
        <taxon>Eukaryota</taxon>
        <taxon>Fungi</taxon>
        <taxon>Dikarya</taxon>
        <taxon>Ascomycota</taxon>
        <taxon>Pezizomycotina</taxon>
        <taxon>Eurotiomycetes</taxon>
        <taxon>Eurotiomycetidae</taxon>
        <taxon>Eurotiales</taxon>
        <taxon>Aspergillaceae</taxon>
        <taxon>Aspergillus</taxon>
        <taxon>Aspergillus subgen. Aspergillus</taxon>
    </lineage>
</organism>
<feature type="region of interest" description="Disordered" evidence="2">
    <location>
        <begin position="260"/>
        <end position="425"/>
    </location>
</feature>
<feature type="compositionally biased region" description="Low complexity" evidence="2">
    <location>
        <begin position="64"/>
        <end position="76"/>
    </location>
</feature>
<dbReference type="PANTHER" id="PTHR16487">
    <property type="entry name" value="PPP4R2-RELATED PROTEIN"/>
    <property type="match status" value="1"/>
</dbReference>
<feature type="compositionally biased region" description="Basic and acidic residues" evidence="2">
    <location>
        <begin position="413"/>
        <end position="425"/>
    </location>
</feature>
<feature type="compositionally biased region" description="Low complexity" evidence="2">
    <location>
        <begin position="92"/>
        <end position="102"/>
    </location>
</feature>
<dbReference type="GO" id="GO:0005634">
    <property type="term" value="C:nucleus"/>
    <property type="evidence" value="ECO:0007669"/>
    <property type="project" value="TreeGrafter"/>
</dbReference>
<gene>
    <name evidence="3" type="ORF">ASPGLDRAFT_568884</name>
</gene>